<keyword evidence="9" id="KW-1185">Reference proteome</keyword>
<proteinExistence type="predicted"/>
<dbReference type="EMBL" id="JXNT01000005">
    <property type="protein sequence ID" value="ODM18785.1"/>
    <property type="molecule type" value="Genomic_DNA"/>
</dbReference>
<dbReference type="Proteomes" id="UP000094569">
    <property type="component" value="Unassembled WGS sequence"/>
</dbReference>
<dbReference type="VEuPathDB" id="FungiDB:SI65_05402"/>
<evidence type="ECO:0000256" key="5">
    <source>
        <dbReference type="ARBA" id="ARBA00023163"/>
    </source>
</evidence>
<dbReference type="PANTHER" id="PTHR46910:SF3">
    <property type="entry name" value="HALOTOLERANCE PROTEIN 9-RELATED"/>
    <property type="match status" value="1"/>
</dbReference>
<dbReference type="STRING" id="573508.A0A1E3BCU2"/>
<evidence type="ECO:0000256" key="4">
    <source>
        <dbReference type="ARBA" id="ARBA00023125"/>
    </source>
</evidence>
<dbReference type="Gene3D" id="4.10.240.10">
    <property type="entry name" value="Zn(2)-C6 fungal-type DNA-binding domain"/>
    <property type="match status" value="1"/>
</dbReference>
<dbReference type="PROSITE" id="PS50048">
    <property type="entry name" value="ZN2_CY6_FUNGAL_2"/>
    <property type="match status" value="1"/>
</dbReference>
<dbReference type="InterPro" id="IPR050987">
    <property type="entry name" value="AtrR-like"/>
</dbReference>
<sequence length="559" mass="61271">MLPQRRQNSSCDPCRRSKRRCFFASPRTGDMSVACTHCKRLGHACTFDFVNSISTQKKQIRQTRARTTSSSESAAEASLGLGSADFQVGPVADNDVLASWFDLDYLQGNNEGLDLADLPALDAATSVEASETRLSLRPSLPYLAGSSLNSPIRLLNSKLDASILDMRLARIHDTIVTGYASCMMTVLGTVRFLDHFSGLYGNRLTTAARRQSDAVLKAVLRAFSLQWLSTSEATSSTPDNLFADSHDGSQTAYDTLANAFHDAWYQARLLLRNAQSTRSFRVVYATLLFDGIAIPTKAHGLTEPIVAHEFLDAGLQKLCSLDALVKQYCVTLGSYSVYGALLESSLSVVRWGGYIRDIGAALTTDHRCKLPGVSSHLKAASSSYGSSLIWFDSQNLHPDLDDSVPSICQKAVADAFCVWRQIVEVKAAVSHQAQTGTSDLSELLEPVSSTLMALGKFNQMFHPFMNICIENLDRLSIHSRTSCVSIVLFWNFSVLILAESLEATMRDTSYEPHLTSSMRAYQQKAVFSVARTVERVLSLPTDDLFNLENGLAAELPLLS</sequence>
<reference evidence="8 9" key="1">
    <citation type="journal article" date="2016" name="BMC Genomics">
        <title>Comparative genomic and transcriptomic analyses of the Fuzhuan brick tea-fermentation fungus Aspergillus cristatus.</title>
        <authorList>
            <person name="Ge Y."/>
            <person name="Wang Y."/>
            <person name="Liu Y."/>
            <person name="Tan Y."/>
            <person name="Ren X."/>
            <person name="Zhang X."/>
            <person name="Hyde K.D."/>
            <person name="Liu Y."/>
            <person name="Liu Z."/>
        </authorList>
    </citation>
    <scope>NUCLEOTIDE SEQUENCE [LARGE SCALE GENOMIC DNA]</scope>
    <source>
        <strain evidence="8 9">GZAAS20.1005</strain>
    </source>
</reference>
<evidence type="ECO:0000259" key="7">
    <source>
        <dbReference type="PROSITE" id="PS50048"/>
    </source>
</evidence>
<name>A0A1E3BCU2_ASPCR</name>
<protein>
    <recommendedName>
        <fullName evidence="7">Zn(2)-C6 fungal-type domain-containing protein</fullName>
    </recommendedName>
</protein>
<keyword evidence="3" id="KW-0805">Transcription regulation</keyword>
<dbReference type="PANTHER" id="PTHR46910">
    <property type="entry name" value="TRANSCRIPTION FACTOR PDR1"/>
    <property type="match status" value="1"/>
</dbReference>
<accession>A0A1E3BCU2</accession>
<dbReference type="InterPro" id="IPR001138">
    <property type="entry name" value="Zn2Cys6_DnaBD"/>
</dbReference>
<keyword evidence="6" id="KW-0539">Nucleus</keyword>
<dbReference type="SUPFAM" id="SSF57701">
    <property type="entry name" value="Zn2/Cys6 DNA-binding domain"/>
    <property type="match status" value="1"/>
</dbReference>
<evidence type="ECO:0000256" key="6">
    <source>
        <dbReference type="ARBA" id="ARBA00023242"/>
    </source>
</evidence>
<keyword evidence="5" id="KW-0804">Transcription</keyword>
<dbReference type="AlphaFoldDB" id="A0A1E3BCU2"/>
<dbReference type="GO" id="GO:0005634">
    <property type="term" value="C:nucleus"/>
    <property type="evidence" value="ECO:0007669"/>
    <property type="project" value="UniProtKB-SubCell"/>
</dbReference>
<keyword evidence="4" id="KW-0238">DNA-binding</keyword>
<dbReference type="CDD" id="cd00067">
    <property type="entry name" value="GAL4"/>
    <property type="match status" value="1"/>
</dbReference>
<comment type="subcellular location">
    <subcellularLocation>
        <location evidence="1">Nucleus</location>
    </subcellularLocation>
</comment>
<dbReference type="GO" id="GO:0000981">
    <property type="term" value="F:DNA-binding transcription factor activity, RNA polymerase II-specific"/>
    <property type="evidence" value="ECO:0007669"/>
    <property type="project" value="InterPro"/>
</dbReference>
<keyword evidence="2" id="KW-0479">Metal-binding</keyword>
<dbReference type="GO" id="GO:0003677">
    <property type="term" value="F:DNA binding"/>
    <property type="evidence" value="ECO:0007669"/>
    <property type="project" value="UniProtKB-KW"/>
</dbReference>
<evidence type="ECO:0000256" key="2">
    <source>
        <dbReference type="ARBA" id="ARBA00022723"/>
    </source>
</evidence>
<dbReference type="GO" id="GO:0008270">
    <property type="term" value="F:zinc ion binding"/>
    <property type="evidence" value="ECO:0007669"/>
    <property type="project" value="InterPro"/>
</dbReference>
<dbReference type="OrthoDB" id="5958943at2759"/>
<organism evidence="8 9">
    <name type="scientific">Aspergillus cristatus</name>
    <name type="common">Chinese Fuzhuan brick tea-fermentation fungus</name>
    <name type="synonym">Eurotium cristatum</name>
    <dbReference type="NCBI Taxonomy" id="573508"/>
    <lineage>
        <taxon>Eukaryota</taxon>
        <taxon>Fungi</taxon>
        <taxon>Dikarya</taxon>
        <taxon>Ascomycota</taxon>
        <taxon>Pezizomycotina</taxon>
        <taxon>Eurotiomycetes</taxon>
        <taxon>Eurotiomycetidae</taxon>
        <taxon>Eurotiales</taxon>
        <taxon>Aspergillaceae</taxon>
        <taxon>Aspergillus</taxon>
        <taxon>Aspergillus subgen. Aspergillus</taxon>
    </lineage>
</organism>
<comment type="caution">
    <text evidence="8">The sequence shown here is derived from an EMBL/GenBank/DDBJ whole genome shotgun (WGS) entry which is preliminary data.</text>
</comment>
<dbReference type="SMART" id="SM00066">
    <property type="entry name" value="GAL4"/>
    <property type="match status" value="1"/>
</dbReference>
<gene>
    <name evidence="8" type="ORF">SI65_05402</name>
</gene>
<evidence type="ECO:0000313" key="8">
    <source>
        <dbReference type="EMBL" id="ODM18785.1"/>
    </source>
</evidence>
<dbReference type="InterPro" id="IPR036864">
    <property type="entry name" value="Zn2-C6_fun-type_DNA-bd_sf"/>
</dbReference>
<feature type="domain" description="Zn(2)-C6 fungal-type" evidence="7">
    <location>
        <begin position="10"/>
        <end position="47"/>
    </location>
</feature>
<evidence type="ECO:0000313" key="9">
    <source>
        <dbReference type="Proteomes" id="UP000094569"/>
    </source>
</evidence>
<evidence type="ECO:0000256" key="1">
    <source>
        <dbReference type="ARBA" id="ARBA00004123"/>
    </source>
</evidence>
<evidence type="ECO:0000256" key="3">
    <source>
        <dbReference type="ARBA" id="ARBA00023015"/>
    </source>
</evidence>